<organism evidence="1 2">
    <name type="scientific">Gloeobacter morelensis MG652769</name>
    <dbReference type="NCBI Taxonomy" id="2781736"/>
    <lineage>
        <taxon>Bacteria</taxon>
        <taxon>Bacillati</taxon>
        <taxon>Cyanobacteriota</taxon>
        <taxon>Cyanophyceae</taxon>
        <taxon>Gloeobacterales</taxon>
        <taxon>Gloeobacteraceae</taxon>
        <taxon>Gloeobacter</taxon>
        <taxon>Gloeobacter morelensis</taxon>
    </lineage>
</organism>
<evidence type="ECO:0000313" key="1">
    <source>
        <dbReference type="EMBL" id="UFP94474.1"/>
    </source>
</evidence>
<evidence type="ECO:0000313" key="2">
    <source>
        <dbReference type="Proteomes" id="UP001054846"/>
    </source>
</evidence>
<sequence>MQTVQEEGEPVNRYTPIADSSSAVLGLRLQAEEKLIGFYRIDNGWKLPISLELVAALCQAADKLLQAEQRAADLAEKLRAAGIDPDSP</sequence>
<name>A0ABY3PLK4_9CYAN</name>
<proteinExistence type="predicted"/>
<dbReference type="EMBL" id="CP063845">
    <property type="protein sequence ID" value="UFP94474.1"/>
    <property type="molecule type" value="Genomic_DNA"/>
</dbReference>
<dbReference type="Proteomes" id="UP001054846">
    <property type="component" value="Chromosome"/>
</dbReference>
<gene>
    <name evidence="1" type="ORF">ISF26_22490</name>
</gene>
<keyword evidence="2" id="KW-1185">Reference proteome</keyword>
<protein>
    <submittedName>
        <fullName evidence="1">Uncharacterized protein</fullName>
    </submittedName>
</protein>
<accession>A0ABY3PLK4</accession>
<reference evidence="1 2" key="1">
    <citation type="journal article" date="2021" name="Genome Biol. Evol.">
        <title>Complete Genome Sequencing of a Novel Gloeobacter Species from a Waterfall Cave in Mexico.</title>
        <authorList>
            <person name="Saw J.H."/>
            <person name="Cardona T."/>
            <person name="Montejano G."/>
        </authorList>
    </citation>
    <scope>NUCLEOTIDE SEQUENCE [LARGE SCALE GENOMIC DNA]</scope>
    <source>
        <strain evidence="1">MG652769</strain>
    </source>
</reference>
<dbReference type="RefSeq" id="WP_230841526.1">
    <property type="nucleotide sequence ID" value="NZ_CP063845.1"/>
</dbReference>